<keyword evidence="7" id="KW-1185">Reference proteome</keyword>
<evidence type="ECO:0000256" key="4">
    <source>
        <dbReference type="ARBA" id="ARBA00022837"/>
    </source>
</evidence>
<name>A0A091IG92_CALAN</name>
<dbReference type="InterPro" id="IPR002048">
    <property type="entry name" value="EF_hand_dom"/>
</dbReference>
<keyword evidence="4" id="KW-0106">Calcium</keyword>
<evidence type="ECO:0000313" key="6">
    <source>
        <dbReference type="EMBL" id="KFP07614.1"/>
    </source>
</evidence>
<dbReference type="InterPro" id="IPR013787">
    <property type="entry name" value="S100_Ca-bd_sub"/>
</dbReference>
<dbReference type="Pfam" id="PF01023">
    <property type="entry name" value="S_100"/>
    <property type="match status" value="1"/>
</dbReference>
<keyword evidence="3" id="KW-0677">Repeat</keyword>
<keyword evidence="2" id="KW-0479">Metal-binding</keyword>
<protein>
    <submittedName>
        <fullName evidence="6">Protein MRP-126</fullName>
    </submittedName>
</protein>
<dbReference type="PANTHER" id="PTHR11639">
    <property type="entry name" value="S100 CALCIUM-BINDING PROTEIN"/>
    <property type="match status" value="1"/>
</dbReference>
<comment type="similarity">
    <text evidence="1">Belongs to the S-100 family.</text>
</comment>
<evidence type="ECO:0000259" key="5">
    <source>
        <dbReference type="PROSITE" id="PS50222"/>
    </source>
</evidence>
<dbReference type="STRING" id="9244.A0A091IG92"/>
<reference evidence="6 7" key="1">
    <citation type="submission" date="2014-04" db="EMBL/GenBank/DDBJ databases">
        <title>Genome evolution of avian class.</title>
        <authorList>
            <person name="Zhang G."/>
            <person name="Li C."/>
        </authorList>
    </citation>
    <scope>NUCLEOTIDE SEQUENCE [LARGE SCALE GENOMIC DNA]</scope>
    <source>
        <strain evidence="6">BGI_N300</strain>
    </source>
</reference>
<dbReference type="InterPro" id="IPR001751">
    <property type="entry name" value="S100/CaBP7/8-like_CS"/>
</dbReference>
<feature type="non-terminal residue" evidence="6">
    <location>
        <position position="114"/>
    </location>
</feature>
<dbReference type="GO" id="GO:0005509">
    <property type="term" value="F:calcium ion binding"/>
    <property type="evidence" value="ECO:0007669"/>
    <property type="project" value="InterPro"/>
</dbReference>
<dbReference type="AlphaFoldDB" id="A0A091IG92"/>
<dbReference type="PROSITE" id="PS50222">
    <property type="entry name" value="EF_HAND_2"/>
    <property type="match status" value="1"/>
</dbReference>
<dbReference type="GO" id="GO:0048306">
    <property type="term" value="F:calcium-dependent protein binding"/>
    <property type="evidence" value="ECO:0007669"/>
    <property type="project" value="TreeGrafter"/>
</dbReference>
<organism evidence="6 7">
    <name type="scientific">Calypte anna</name>
    <name type="common">Anna's hummingbird</name>
    <name type="synonym">Archilochus anna</name>
    <dbReference type="NCBI Taxonomy" id="9244"/>
    <lineage>
        <taxon>Eukaryota</taxon>
        <taxon>Metazoa</taxon>
        <taxon>Chordata</taxon>
        <taxon>Craniata</taxon>
        <taxon>Vertebrata</taxon>
        <taxon>Euteleostomi</taxon>
        <taxon>Archelosauria</taxon>
        <taxon>Archosauria</taxon>
        <taxon>Dinosauria</taxon>
        <taxon>Saurischia</taxon>
        <taxon>Theropoda</taxon>
        <taxon>Coelurosauria</taxon>
        <taxon>Aves</taxon>
        <taxon>Neognathae</taxon>
        <taxon>Neoaves</taxon>
        <taxon>Strisores</taxon>
        <taxon>Apodiformes</taxon>
        <taxon>Trochilidae</taxon>
        <taxon>Calypte</taxon>
    </lineage>
</organism>
<dbReference type="EMBL" id="KL218716">
    <property type="protein sequence ID" value="KFP07614.1"/>
    <property type="molecule type" value="Genomic_DNA"/>
</dbReference>
<proteinExistence type="inferred from homology"/>
<evidence type="ECO:0000256" key="2">
    <source>
        <dbReference type="ARBA" id="ARBA00022723"/>
    </source>
</evidence>
<dbReference type="GO" id="GO:0043542">
    <property type="term" value="P:endothelial cell migration"/>
    <property type="evidence" value="ECO:0007669"/>
    <property type="project" value="TreeGrafter"/>
</dbReference>
<accession>A0A091IG92</accession>
<evidence type="ECO:0000313" key="7">
    <source>
        <dbReference type="Proteomes" id="UP000054308"/>
    </source>
</evidence>
<dbReference type="SMART" id="SM01394">
    <property type="entry name" value="S_100"/>
    <property type="match status" value="1"/>
</dbReference>
<sequence>QTQESLSDLEKAMNVIIDVFHLYSRREGDMDTLTKKELKLLIEKQLVNYLKNVKNKATIDEIMKDLDINKDAQISFCEVMLLITRVTIATHEHLHDIEDHQHKHHHHHQQQQHH</sequence>
<feature type="domain" description="EF-hand" evidence="5">
    <location>
        <begin position="54"/>
        <end position="89"/>
    </location>
</feature>
<feature type="non-terminal residue" evidence="6">
    <location>
        <position position="1"/>
    </location>
</feature>
<dbReference type="Gene3D" id="1.10.238.10">
    <property type="entry name" value="EF-hand"/>
    <property type="match status" value="1"/>
</dbReference>
<evidence type="ECO:0000256" key="1">
    <source>
        <dbReference type="ARBA" id="ARBA00007323"/>
    </source>
</evidence>
<evidence type="ECO:0000256" key="3">
    <source>
        <dbReference type="ARBA" id="ARBA00022737"/>
    </source>
</evidence>
<gene>
    <name evidence="6" type="ORF">N300_14416</name>
</gene>
<dbReference type="GO" id="GO:0070062">
    <property type="term" value="C:extracellular exosome"/>
    <property type="evidence" value="ECO:0007669"/>
    <property type="project" value="TreeGrafter"/>
</dbReference>
<dbReference type="GO" id="GO:0005737">
    <property type="term" value="C:cytoplasm"/>
    <property type="evidence" value="ECO:0007669"/>
    <property type="project" value="TreeGrafter"/>
</dbReference>
<dbReference type="PANTHER" id="PTHR11639:SF77">
    <property type="entry name" value="PROTEIN S100-A12"/>
    <property type="match status" value="1"/>
</dbReference>
<dbReference type="InterPro" id="IPR011992">
    <property type="entry name" value="EF-hand-dom_pair"/>
</dbReference>
<dbReference type="SUPFAM" id="SSF47473">
    <property type="entry name" value="EF-hand"/>
    <property type="match status" value="1"/>
</dbReference>
<dbReference type="Proteomes" id="UP000054308">
    <property type="component" value="Unassembled WGS sequence"/>
</dbReference>
<dbReference type="PROSITE" id="PS00303">
    <property type="entry name" value="S100_CABP"/>
    <property type="match status" value="1"/>
</dbReference>